<proteinExistence type="inferred from homology"/>
<keyword evidence="7" id="KW-0460">Magnesium</keyword>
<evidence type="ECO:0000256" key="9">
    <source>
        <dbReference type="ARBA" id="ARBA00023679"/>
    </source>
</evidence>
<dbReference type="EMBL" id="CP011412">
    <property type="protein sequence ID" value="AKH19430.1"/>
    <property type="molecule type" value="Genomic_DNA"/>
</dbReference>
<evidence type="ECO:0000256" key="3">
    <source>
        <dbReference type="ARBA" id="ARBA00009595"/>
    </source>
</evidence>
<dbReference type="KEGG" id="seds:AAY24_02660"/>
<dbReference type="GO" id="GO:0019677">
    <property type="term" value="P:NAD+ catabolic process"/>
    <property type="evidence" value="ECO:0007669"/>
    <property type="project" value="TreeGrafter"/>
</dbReference>
<dbReference type="OrthoDB" id="9791656at2"/>
<dbReference type="InterPro" id="IPR015375">
    <property type="entry name" value="NADH_PPase-like_N"/>
</dbReference>
<gene>
    <name evidence="11" type="ORF">AAY24_02660</name>
</gene>
<dbReference type="NCBIfam" id="NF001299">
    <property type="entry name" value="PRK00241.1"/>
    <property type="match status" value="1"/>
</dbReference>
<evidence type="ECO:0000313" key="11">
    <source>
        <dbReference type="EMBL" id="AKH19430.1"/>
    </source>
</evidence>
<dbReference type="Gene3D" id="3.90.79.20">
    <property type="match status" value="1"/>
</dbReference>
<dbReference type="CDD" id="cd03429">
    <property type="entry name" value="NUDIX_NADH_pyrophosphatase_Nudt13"/>
    <property type="match status" value="1"/>
</dbReference>
<evidence type="ECO:0000256" key="6">
    <source>
        <dbReference type="ARBA" id="ARBA00022801"/>
    </source>
</evidence>
<dbReference type="AlphaFoldDB" id="A0A0F7JXB0"/>
<dbReference type="GO" id="GO:0035529">
    <property type="term" value="F:NADH pyrophosphatase activity"/>
    <property type="evidence" value="ECO:0007669"/>
    <property type="project" value="TreeGrafter"/>
</dbReference>
<organism evidence="11 12">
    <name type="scientific">Sedimenticola thiotaurini</name>
    <dbReference type="NCBI Taxonomy" id="1543721"/>
    <lineage>
        <taxon>Bacteria</taxon>
        <taxon>Pseudomonadati</taxon>
        <taxon>Pseudomonadota</taxon>
        <taxon>Gammaproteobacteria</taxon>
        <taxon>Chromatiales</taxon>
        <taxon>Sedimenticolaceae</taxon>
        <taxon>Sedimenticola</taxon>
    </lineage>
</organism>
<keyword evidence="12" id="KW-1185">Reference proteome</keyword>
<evidence type="ECO:0000256" key="7">
    <source>
        <dbReference type="ARBA" id="ARBA00022842"/>
    </source>
</evidence>
<evidence type="ECO:0000313" key="12">
    <source>
        <dbReference type="Proteomes" id="UP000034410"/>
    </source>
</evidence>
<dbReference type="RefSeq" id="WP_046858369.1">
    <property type="nucleotide sequence ID" value="NZ_CP011412.1"/>
</dbReference>
<dbReference type="Pfam" id="PF09297">
    <property type="entry name" value="Zn_ribbon_NUD"/>
    <property type="match status" value="1"/>
</dbReference>
<dbReference type="PATRIC" id="fig|1543721.4.peg.559"/>
<dbReference type="Proteomes" id="UP000034410">
    <property type="component" value="Chromosome"/>
</dbReference>
<dbReference type="PROSITE" id="PS51462">
    <property type="entry name" value="NUDIX"/>
    <property type="match status" value="1"/>
</dbReference>
<evidence type="ECO:0000256" key="5">
    <source>
        <dbReference type="ARBA" id="ARBA00022723"/>
    </source>
</evidence>
<dbReference type="InterPro" id="IPR015376">
    <property type="entry name" value="Znr_NADH_PPase"/>
</dbReference>
<evidence type="ECO:0000256" key="2">
    <source>
        <dbReference type="ARBA" id="ARBA00001947"/>
    </source>
</evidence>
<accession>A0A0F7JXB0</accession>
<keyword evidence="5" id="KW-0479">Metal-binding</keyword>
<dbReference type="InterPro" id="IPR050241">
    <property type="entry name" value="NAD-cap_RNA_hydrolase_NudC"/>
</dbReference>
<dbReference type="InterPro" id="IPR049734">
    <property type="entry name" value="NudC-like_C"/>
</dbReference>
<evidence type="ECO:0000256" key="4">
    <source>
        <dbReference type="ARBA" id="ARBA00012381"/>
    </source>
</evidence>
<comment type="cofactor">
    <cofactor evidence="2">
        <name>Zn(2+)</name>
        <dbReference type="ChEBI" id="CHEBI:29105"/>
    </cofactor>
</comment>
<sequence length="306" mass="35040">MKQPNFYSNPGFDRLDRYRDDTDWLQSILATKQTRLLPVWRNQHLVTDHNRPVSFPGDQDRGLLALAQERILLGRDGEGTIWLALDISQLEQPLDWLPCPAEQTFRDLRVVGPLVDRHSGALLAHARAMVYWHQHHRFCPNCGSQTHSTRAGHMRVCSDSACGRAHHPRTDPAVIMLVHDGDYCLLGRQPSWPPGMHSTLAGFVEPGESLEDAVAREVCEEAGIRVTGIRYHSSQPWPFPASIMLGFYARATSSEIQVDGLELESANWFHRDQLLESPEDEHFHLPRRDSISWRLIETWMKRQHPD</sequence>
<evidence type="ECO:0000256" key="1">
    <source>
        <dbReference type="ARBA" id="ARBA00001946"/>
    </source>
</evidence>
<reference evidence="11 12" key="1">
    <citation type="journal article" date="2015" name="Genome Announc.">
        <title>Complete Genome Sequence of Sedimenticola thiotaurini Strain SIP-G1, a Polyphosphate- and Polyhydroxyalkanoate-Accumulating Sulfur-Oxidizing Gammaproteobacterium Isolated from Salt Marsh Sediments.</title>
        <authorList>
            <person name="Flood B.E."/>
            <person name="Jones D.S."/>
            <person name="Bailey J.V."/>
        </authorList>
    </citation>
    <scope>NUCLEOTIDE SEQUENCE [LARGE SCALE GENOMIC DNA]</scope>
    <source>
        <strain evidence="11 12">SIP-G1</strain>
    </source>
</reference>
<protein>
    <recommendedName>
        <fullName evidence="4">NAD(+) diphosphatase</fullName>
        <ecNumber evidence="4">3.6.1.22</ecNumber>
    </recommendedName>
</protein>
<dbReference type="EC" id="3.6.1.22" evidence="4"/>
<dbReference type="SUPFAM" id="SSF55811">
    <property type="entry name" value="Nudix"/>
    <property type="match status" value="1"/>
</dbReference>
<dbReference type="PANTHER" id="PTHR42904:SF6">
    <property type="entry name" value="NAD-CAPPED RNA HYDROLASE NUDT12"/>
    <property type="match status" value="1"/>
</dbReference>
<keyword evidence="6" id="KW-0378">Hydrolase</keyword>
<dbReference type="PANTHER" id="PTHR42904">
    <property type="entry name" value="NUDIX HYDROLASE, NUDC SUBFAMILY"/>
    <property type="match status" value="1"/>
</dbReference>
<dbReference type="InterPro" id="IPR020084">
    <property type="entry name" value="NUDIX_hydrolase_CS"/>
</dbReference>
<evidence type="ECO:0000256" key="8">
    <source>
        <dbReference type="ARBA" id="ARBA00023027"/>
    </source>
</evidence>
<feature type="domain" description="Nudix hydrolase" evidence="10">
    <location>
        <begin position="168"/>
        <end position="292"/>
    </location>
</feature>
<dbReference type="GO" id="GO:0046872">
    <property type="term" value="F:metal ion binding"/>
    <property type="evidence" value="ECO:0007669"/>
    <property type="project" value="UniProtKB-KW"/>
</dbReference>
<comment type="catalytic activity">
    <reaction evidence="9">
        <text>a 5'-end NAD(+)-phospho-ribonucleoside in mRNA + H2O = a 5'-end phospho-adenosine-phospho-ribonucleoside in mRNA + beta-nicotinamide D-ribonucleotide + 2 H(+)</text>
        <dbReference type="Rhea" id="RHEA:60876"/>
        <dbReference type="Rhea" id="RHEA-COMP:15698"/>
        <dbReference type="Rhea" id="RHEA-COMP:15719"/>
        <dbReference type="ChEBI" id="CHEBI:14649"/>
        <dbReference type="ChEBI" id="CHEBI:15377"/>
        <dbReference type="ChEBI" id="CHEBI:15378"/>
        <dbReference type="ChEBI" id="CHEBI:144029"/>
        <dbReference type="ChEBI" id="CHEBI:144051"/>
    </reaction>
    <physiologicalReaction direction="left-to-right" evidence="9">
        <dbReference type="Rhea" id="RHEA:60877"/>
    </physiologicalReaction>
</comment>
<name>A0A0F7JXB0_9GAMM</name>
<dbReference type="Gene3D" id="3.90.79.10">
    <property type="entry name" value="Nucleoside Triphosphate Pyrophosphohydrolase"/>
    <property type="match status" value="1"/>
</dbReference>
<comment type="similarity">
    <text evidence="3">Belongs to the Nudix hydrolase family. NudC subfamily.</text>
</comment>
<keyword evidence="8" id="KW-0520">NAD</keyword>
<dbReference type="GO" id="GO:0005829">
    <property type="term" value="C:cytosol"/>
    <property type="evidence" value="ECO:0007669"/>
    <property type="project" value="TreeGrafter"/>
</dbReference>
<dbReference type="InterPro" id="IPR000086">
    <property type="entry name" value="NUDIX_hydrolase_dom"/>
</dbReference>
<dbReference type="PROSITE" id="PS00893">
    <property type="entry name" value="NUDIX_BOX"/>
    <property type="match status" value="1"/>
</dbReference>
<dbReference type="InterPro" id="IPR015797">
    <property type="entry name" value="NUDIX_hydrolase-like_dom_sf"/>
</dbReference>
<dbReference type="Pfam" id="PF00293">
    <property type="entry name" value="NUDIX"/>
    <property type="match status" value="1"/>
</dbReference>
<evidence type="ECO:0000259" key="10">
    <source>
        <dbReference type="PROSITE" id="PS51462"/>
    </source>
</evidence>
<dbReference type="Pfam" id="PF09296">
    <property type="entry name" value="NUDIX-like"/>
    <property type="match status" value="1"/>
</dbReference>
<dbReference type="GO" id="GO:0006742">
    <property type="term" value="P:NADP+ catabolic process"/>
    <property type="evidence" value="ECO:0007669"/>
    <property type="project" value="TreeGrafter"/>
</dbReference>
<comment type="cofactor">
    <cofactor evidence="1">
        <name>Mg(2+)</name>
        <dbReference type="ChEBI" id="CHEBI:18420"/>
    </cofactor>
</comment>